<dbReference type="InterPro" id="IPR038461">
    <property type="entry name" value="Schlafen_AlbA_2_dom_sf"/>
</dbReference>
<evidence type="ECO:0000313" key="1">
    <source>
        <dbReference type="EMBL" id="WUV43180.1"/>
    </source>
</evidence>
<keyword evidence="1" id="KW-0067">ATP-binding</keyword>
<dbReference type="RefSeq" id="WP_329405719.1">
    <property type="nucleotide sequence ID" value="NZ_CP109441.1"/>
</dbReference>
<reference evidence="1" key="1">
    <citation type="submission" date="2022-10" db="EMBL/GenBank/DDBJ databases">
        <title>The complete genomes of actinobacterial strains from the NBC collection.</title>
        <authorList>
            <person name="Joergensen T.S."/>
            <person name="Alvarez Arevalo M."/>
            <person name="Sterndorff E.B."/>
            <person name="Faurdal D."/>
            <person name="Vuksanovic O."/>
            <person name="Mourched A.-S."/>
            <person name="Charusanti P."/>
            <person name="Shaw S."/>
            <person name="Blin K."/>
            <person name="Weber T."/>
        </authorList>
    </citation>
    <scope>NUCLEOTIDE SEQUENCE</scope>
    <source>
        <strain evidence="1">NBC_01482</strain>
    </source>
</reference>
<dbReference type="GO" id="GO:0005524">
    <property type="term" value="F:ATP binding"/>
    <property type="evidence" value="ECO:0007669"/>
    <property type="project" value="UniProtKB-KW"/>
</dbReference>
<name>A0ABZ1YLL7_9NOCA</name>
<keyword evidence="2" id="KW-1185">Reference proteome</keyword>
<accession>A0ABZ1YLL7</accession>
<protein>
    <submittedName>
        <fullName evidence="1">ATP-binding protein</fullName>
    </submittedName>
</protein>
<dbReference type="Proteomes" id="UP001432062">
    <property type="component" value="Chromosome"/>
</dbReference>
<gene>
    <name evidence="1" type="ORF">OG563_28590</name>
</gene>
<keyword evidence="1" id="KW-0547">Nucleotide-binding</keyword>
<proteinExistence type="predicted"/>
<evidence type="ECO:0000313" key="2">
    <source>
        <dbReference type="Proteomes" id="UP001432062"/>
    </source>
</evidence>
<dbReference type="EMBL" id="CP109441">
    <property type="protein sequence ID" value="WUV43180.1"/>
    <property type="molecule type" value="Genomic_DNA"/>
</dbReference>
<organism evidence="1 2">
    <name type="scientific">Nocardia vinacea</name>
    <dbReference type="NCBI Taxonomy" id="96468"/>
    <lineage>
        <taxon>Bacteria</taxon>
        <taxon>Bacillati</taxon>
        <taxon>Actinomycetota</taxon>
        <taxon>Actinomycetes</taxon>
        <taxon>Mycobacteriales</taxon>
        <taxon>Nocardiaceae</taxon>
        <taxon>Nocardia</taxon>
    </lineage>
</organism>
<dbReference type="Gene3D" id="3.30.950.30">
    <property type="entry name" value="Schlafen, AAA domain"/>
    <property type="match status" value="1"/>
</dbReference>
<sequence length="94" mass="10263">MAIWRHKDLEDIIGALLDSGGLTEAAILKLVQQIPAESEFVDYKSRDEFKKPRGLKPWSTEQEHAKDVCGSANGRGGLLIYGIENLAKVPAAAD</sequence>